<feature type="compositionally biased region" description="Acidic residues" evidence="1">
    <location>
        <begin position="52"/>
        <end position="62"/>
    </location>
</feature>
<feature type="compositionally biased region" description="Acidic residues" evidence="1">
    <location>
        <begin position="25"/>
        <end position="41"/>
    </location>
</feature>
<organism evidence="2 3">
    <name type="scientific">Popillia japonica</name>
    <name type="common">Japanese beetle</name>
    <dbReference type="NCBI Taxonomy" id="7064"/>
    <lineage>
        <taxon>Eukaryota</taxon>
        <taxon>Metazoa</taxon>
        <taxon>Ecdysozoa</taxon>
        <taxon>Arthropoda</taxon>
        <taxon>Hexapoda</taxon>
        <taxon>Insecta</taxon>
        <taxon>Pterygota</taxon>
        <taxon>Neoptera</taxon>
        <taxon>Endopterygota</taxon>
        <taxon>Coleoptera</taxon>
        <taxon>Polyphaga</taxon>
        <taxon>Scarabaeiformia</taxon>
        <taxon>Scarabaeidae</taxon>
        <taxon>Rutelinae</taxon>
        <taxon>Popillia</taxon>
    </lineage>
</organism>
<feature type="region of interest" description="Disordered" evidence="1">
    <location>
        <begin position="24"/>
        <end position="62"/>
    </location>
</feature>
<name>A0AAW1NL48_POPJA</name>
<dbReference type="Proteomes" id="UP001458880">
    <property type="component" value="Unassembled WGS sequence"/>
</dbReference>
<keyword evidence="3" id="KW-1185">Reference proteome</keyword>
<proteinExistence type="predicted"/>
<reference evidence="2 3" key="1">
    <citation type="journal article" date="2024" name="BMC Genomics">
        <title>De novo assembly and annotation of Popillia japonica's genome with initial clues to its potential as an invasive pest.</title>
        <authorList>
            <person name="Cucini C."/>
            <person name="Boschi S."/>
            <person name="Funari R."/>
            <person name="Cardaioli E."/>
            <person name="Iannotti N."/>
            <person name="Marturano G."/>
            <person name="Paoli F."/>
            <person name="Bruttini M."/>
            <person name="Carapelli A."/>
            <person name="Frati F."/>
            <person name="Nardi F."/>
        </authorList>
    </citation>
    <scope>NUCLEOTIDE SEQUENCE [LARGE SCALE GENOMIC DNA]</scope>
    <source>
        <strain evidence="2">DMR45628</strain>
    </source>
</reference>
<dbReference type="AlphaFoldDB" id="A0AAW1NL48"/>
<feature type="compositionally biased region" description="Low complexity" evidence="1">
    <location>
        <begin position="42"/>
        <end position="51"/>
    </location>
</feature>
<comment type="caution">
    <text evidence="2">The sequence shown here is derived from an EMBL/GenBank/DDBJ whole genome shotgun (WGS) entry which is preliminary data.</text>
</comment>
<sequence length="160" mass="18244">MEQRLAAEITRVLRERGEISYFGGDESEKEVDSVEDVDSEGSEMSVSNLESSDTESEVEDEAEEIGRRRKFVYRKDRYKWCLDLPETRGRRSNITVILPKAIGAVVSCRTPLQCWSTLFTAKPHLQDRATQPKLHRSLATVIKEILSDNDIEAGPMAWVR</sequence>
<evidence type="ECO:0000256" key="1">
    <source>
        <dbReference type="SAM" id="MobiDB-lite"/>
    </source>
</evidence>
<accession>A0AAW1NL48</accession>
<evidence type="ECO:0000313" key="2">
    <source>
        <dbReference type="EMBL" id="KAK9759277.1"/>
    </source>
</evidence>
<protein>
    <submittedName>
        <fullName evidence="2">Uncharacterized protein</fullName>
    </submittedName>
</protein>
<gene>
    <name evidence="2" type="ORF">QE152_g173</name>
</gene>
<dbReference type="EMBL" id="JASPKY010000001">
    <property type="protein sequence ID" value="KAK9759277.1"/>
    <property type="molecule type" value="Genomic_DNA"/>
</dbReference>
<evidence type="ECO:0000313" key="3">
    <source>
        <dbReference type="Proteomes" id="UP001458880"/>
    </source>
</evidence>